<dbReference type="AlphaFoldDB" id="A0A255ELW6"/>
<dbReference type="InterPro" id="IPR030395">
    <property type="entry name" value="GP_PDE_dom"/>
</dbReference>
<dbReference type="InterPro" id="IPR017946">
    <property type="entry name" value="PLC-like_Pdiesterase_TIM-brl"/>
</dbReference>
<name>A0A255ELW6_9ACTN</name>
<dbReference type="PROSITE" id="PS51704">
    <property type="entry name" value="GP_PDE"/>
    <property type="match status" value="1"/>
</dbReference>
<dbReference type="SUPFAM" id="SSF51695">
    <property type="entry name" value="PLC-like phosphodiesterases"/>
    <property type="match status" value="1"/>
</dbReference>
<feature type="domain" description="GP-PDE" evidence="1">
    <location>
        <begin position="7"/>
        <end position="233"/>
    </location>
</feature>
<dbReference type="GO" id="GO:0006629">
    <property type="term" value="P:lipid metabolic process"/>
    <property type="evidence" value="ECO:0007669"/>
    <property type="project" value="InterPro"/>
</dbReference>
<dbReference type="EMBL" id="NMVJ01000001">
    <property type="protein sequence ID" value="OYN92496.1"/>
    <property type="molecule type" value="Genomic_DNA"/>
</dbReference>
<organism evidence="2 3">
    <name type="scientific">Parenemella sanctibonifatiensis</name>
    <dbReference type="NCBI Taxonomy" id="2016505"/>
    <lineage>
        <taxon>Bacteria</taxon>
        <taxon>Bacillati</taxon>
        <taxon>Actinomycetota</taxon>
        <taxon>Actinomycetes</taxon>
        <taxon>Propionibacteriales</taxon>
        <taxon>Propionibacteriaceae</taxon>
        <taxon>Parenemella</taxon>
    </lineage>
</organism>
<dbReference type="GO" id="GO:0008081">
    <property type="term" value="F:phosphoric diester hydrolase activity"/>
    <property type="evidence" value="ECO:0007669"/>
    <property type="project" value="InterPro"/>
</dbReference>
<evidence type="ECO:0000313" key="2">
    <source>
        <dbReference type="EMBL" id="OYN92496.1"/>
    </source>
</evidence>
<accession>A0A255ELW6</accession>
<dbReference type="PANTHER" id="PTHR46211:SF14">
    <property type="entry name" value="GLYCEROPHOSPHODIESTER PHOSPHODIESTERASE"/>
    <property type="match status" value="1"/>
</dbReference>
<dbReference type="Pfam" id="PF03009">
    <property type="entry name" value="GDPD"/>
    <property type="match status" value="1"/>
</dbReference>
<protein>
    <recommendedName>
        <fullName evidence="1">GP-PDE domain-containing protein</fullName>
    </recommendedName>
</protein>
<dbReference type="RefSeq" id="WP_094452456.1">
    <property type="nucleotide sequence ID" value="NZ_NMVJ01000001.1"/>
</dbReference>
<gene>
    <name evidence="2" type="ORF">CGZ91_03150</name>
</gene>
<reference evidence="2 3" key="1">
    <citation type="submission" date="2017-07" db="EMBL/GenBank/DDBJ databases">
        <title>Draft whole genome sequences of clinical Proprionibacteriaceae strains.</title>
        <authorList>
            <person name="Bernier A.-M."/>
            <person name="Bernard K."/>
            <person name="Domingo M.-C."/>
        </authorList>
    </citation>
    <scope>NUCLEOTIDE SEQUENCE [LARGE SCALE GENOMIC DNA]</scope>
    <source>
        <strain evidence="2 3">NML 150081</strain>
    </source>
</reference>
<dbReference type="PROSITE" id="PS50007">
    <property type="entry name" value="PIPLC_X_DOMAIN"/>
    <property type="match status" value="1"/>
</dbReference>
<sequence>MQSASPLVIYGHRGAKDVAPENTMLGFRRALADGADQLELDVRLSRDGRMVIMHDATVDRTTDGSGAVATMTWRELQRLDAGAGERIPDLPQVWQKLAEIGLQVEIKAPAAIGPVLELLRSQPRSAPLMLTSFDAEVVAAALAVPGDCRVGLIGGASEADKIRTGLADFSHDPRFCVLVHRTIADMSEVAAYREQGGHTNTWPVRETEEVLQILDEGWSGITMDNPAIGVAARKAWLARWLAKPR</sequence>
<comment type="caution">
    <text evidence="2">The sequence shown here is derived from an EMBL/GenBank/DDBJ whole genome shotgun (WGS) entry which is preliminary data.</text>
</comment>
<dbReference type="Gene3D" id="3.20.20.190">
    <property type="entry name" value="Phosphatidylinositol (PI) phosphodiesterase"/>
    <property type="match status" value="1"/>
</dbReference>
<dbReference type="Proteomes" id="UP000216300">
    <property type="component" value="Unassembled WGS sequence"/>
</dbReference>
<evidence type="ECO:0000259" key="1">
    <source>
        <dbReference type="PROSITE" id="PS51704"/>
    </source>
</evidence>
<dbReference type="OrthoDB" id="9758957at2"/>
<keyword evidence="3" id="KW-1185">Reference proteome</keyword>
<proteinExistence type="predicted"/>
<evidence type="ECO:0000313" key="3">
    <source>
        <dbReference type="Proteomes" id="UP000216300"/>
    </source>
</evidence>
<dbReference type="PANTHER" id="PTHR46211">
    <property type="entry name" value="GLYCEROPHOSPHORYL DIESTER PHOSPHODIESTERASE"/>
    <property type="match status" value="1"/>
</dbReference>